<sequence>QASQIEEIKDKMPINRKNVNYEYASEWLKTINRITTGINMSLKNFNDLETKFKDET</sequence>
<reference evidence="1" key="1">
    <citation type="submission" date="2021-06" db="EMBL/GenBank/DDBJ databases">
        <authorList>
            <person name="Kallberg Y."/>
            <person name="Tangrot J."/>
            <person name="Rosling A."/>
        </authorList>
    </citation>
    <scope>NUCLEOTIDE SEQUENCE</scope>
    <source>
        <strain evidence="1">MA461A</strain>
    </source>
</reference>
<dbReference type="Proteomes" id="UP000789920">
    <property type="component" value="Unassembled WGS sequence"/>
</dbReference>
<name>A0ACA9S9C7_9GLOM</name>
<evidence type="ECO:0000313" key="2">
    <source>
        <dbReference type="Proteomes" id="UP000789920"/>
    </source>
</evidence>
<protein>
    <submittedName>
        <fullName evidence="1">11397_t:CDS:1</fullName>
    </submittedName>
</protein>
<evidence type="ECO:0000313" key="1">
    <source>
        <dbReference type="EMBL" id="CAG8830487.1"/>
    </source>
</evidence>
<accession>A0ACA9S9C7</accession>
<keyword evidence="2" id="KW-1185">Reference proteome</keyword>
<comment type="caution">
    <text evidence="1">The sequence shown here is derived from an EMBL/GenBank/DDBJ whole genome shotgun (WGS) entry which is preliminary data.</text>
</comment>
<proteinExistence type="predicted"/>
<dbReference type="EMBL" id="CAJVQC010099254">
    <property type="protein sequence ID" value="CAG8830487.1"/>
    <property type="molecule type" value="Genomic_DNA"/>
</dbReference>
<feature type="non-terminal residue" evidence="1">
    <location>
        <position position="1"/>
    </location>
</feature>
<gene>
    <name evidence="1" type="ORF">RPERSI_LOCUS27824</name>
</gene>
<organism evidence="1 2">
    <name type="scientific">Racocetra persica</name>
    <dbReference type="NCBI Taxonomy" id="160502"/>
    <lineage>
        <taxon>Eukaryota</taxon>
        <taxon>Fungi</taxon>
        <taxon>Fungi incertae sedis</taxon>
        <taxon>Mucoromycota</taxon>
        <taxon>Glomeromycotina</taxon>
        <taxon>Glomeromycetes</taxon>
        <taxon>Diversisporales</taxon>
        <taxon>Gigasporaceae</taxon>
        <taxon>Racocetra</taxon>
    </lineage>
</organism>
<feature type="non-terminal residue" evidence="1">
    <location>
        <position position="56"/>
    </location>
</feature>